<evidence type="ECO:0000313" key="3">
    <source>
        <dbReference type="Proteomes" id="UP001501508"/>
    </source>
</evidence>
<evidence type="ECO:0000259" key="1">
    <source>
        <dbReference type="Pfam" id="PF04909"/>
    </source>
</evidence>
<organism evidence="2 3">
    <name type="scientific">Ravibacter arvi</name>
    <dbReference type="NCBI Taxonomy" id="2051041"/>
    <lineage>
        <taxon>Bacteria</taxon>
        <taxon>Pseudomonadati</taxon>
        <taxon>Bacteroidota</taxon>
        <taxon>Cytophagia</taxon>
        <taxon>Cytophagales</taxon>
        <taxon>Spirosomataceae</taxon>
        <taxon>Ravibacter</taxon>
    </lineage>
</organism>
<accession>A0ABP8LZZ0</accession>
<dbReference type="Pfam" id="PF04909">
    <property type="entry name" value="Amidohydro_2"/>
    <property type="match status" value="1"/>
</dbReference>
<dbReference type="Gene3D" id="3.20.20.140">
    <property type="entry name" value="Metal-dependent hydrolases"/>
    <property type="match status" value="1"/>
</dbReference>
<sequence length="270" mass="30167">MWIDINAYIGHWPYKQLHDSTLTGLIARMDRFGIDKAVVAHLDGVHFKNSQSANEALFAQLKSEKSLQKRIIPFAVINPAYPGWEADLKKCISNGIAGVRLYPQYHDYLPEDPACVALVRKCRDANLVVGLTTRMVDSRQRSWLDLPNVAGTEIGEWSLRQFMPLVREVPGATYFFLNVANGLAVAKEDAALLKSDKIIFDTSGRSLGFMPDLVQQYGAGKFAFGSHSPLLDYVTGMLRIESLRDSEATRAQKDQMRSGNAIRLLGTHIR</sequence>
<dbReference type="Proteomes" id="UP001501508">
    <property type="component" value="Unassembled WGS sequence"/>
</dbReference>
<dbReference type="RefSeq" id="WP_345029538.1">
    <property type="nucleotide sequence ID" value="NZ_BAABEY010000024.1"/>
</dbReference>
<dbReference type="SUPFAM" id="SSF51556">
    <property type="entry name" value="Metallo-dependent hydrolases"/>
    <property type="match status" value="1"/>
</dbReference>
<dbReference type="EMBL" id="BAABEY010000024">
    <property type="protein sequence ID" value="GAA4440632.1"/>
    <property type="molecule type" value="Genomic_DNA"/>
</dbReference>
<feature type="domain" description="Amidohydrolase-related" evidence="1">
    <location>
        <begin position="20"/>
        <end position="266"/>
    </location>
</feature>
<reference evidence="3" key="1">
    <citation type="journal article" date="2019" name="Int. J. Syst. Evol. Microbiol.">
        <title>The Global Catalogue of Microorganisms (GCM) 10K type strain sequencing project: providing services to taxonomists for standard genome sequencing and annotation.</title>
        <authorList>
            <consortium name="The Broad Institute Genomics Platform"/>
            <consortium name="The Broad Institute Genome Sequencing Center for Infectious Disease"/>
            <person name="Wu L."/>
            <person name="Ma J."/>
        </authorList>
    </citation>
    <scope>NUCLEOTIDE SEQUENCE [LARGE SCALE GENOMIC DNA]</scope>
    <source>
        <strain evidence="3">JCM 31920</strain>
    </source>
</reference>
<comment type="caution">
    <text evidence="2">The sequence shown here is derived from an EMBL/GenBank/DDBJ whole genome shotgun (WGS) entry which is preliminary data.</text>
</comment>
<dbReference type="InterPro" id="IPR032466">
    <property type="entry name" value="Metal_Hydrolase"/>
</dbReference>
<name>A0ABP8LZZ0_9BACT</name>
<evidence type="ECO:0000313" key="2">
    <source>
        <dbReference type="EMBL" id="GAA4440632.1"/>
    </source>
</evidence>
<keyword evidence="3" id="KW-1185">Reference proteome</keyword>
<protein>
    <recommendedName>
        <fullName evidence="1">Amidohydrolase-related domain-containing protein</fullName>
    </recommendedName>
</protein>
<dbReference type="InterPro" id="IPR006680">
    <property type="entry name" value="Amidohydro-rel"/>
</dbReference>
<gene>
    <name evidence="2" type="ORF">GCM10023091_24540</name>
</gene>
<proteinExistence type="predicted"/>